<dbReference type="GO" id="GO:0003677">
    <property type="term" value="F:DNA binding"/>
    <property type="evidence" value="ECO:0007669"/>
    <property type="project" value="InterPro"/>
</dbReference>
<dbReference type="GO" id="GO:0005737">
    <property type="term" value="C:cytoplasm"/>
    <property type="evidence" value="ECO:0007669"/>
    <property type="project" value="TreeGrafter"/>
</dbReference>
<sequence length="677" mass="79990">MPKLNNKKVELFWPNKYDKDGGLIEIERPGPYPFQIVESVNVPRIEKKNKNLSLFDFWDGDEGETFEDGWKNKLIWGDNKIVMSSLLKNFSGKIDLIYIDPPFATGADFKFRVNIGDEKDKIKKEHSILEEKAYRDTWGGGLSTYIKYMYARLLLMKDLLSDRGSIYIHLDWHVVHYIKLIMDEVFGNNNFQAEIVWQRTLGHHLSSKLDVMTDTILWYTKTKNFVYNQQYQSLNQVEMDKKFQYIEKETNRRFTHEKLEQTSNIYSKGETRLIQGKEVTSNIGWRWTQETFEKRLKENPYLIYWTKEGKPRYKRYADQYKGRKIGNLWNDISPLSSNSKERLEFDTQKPEDLLKRIILESTNSDNLVGDFFCGSGTTLAVAEKLGRRWVGCDLSRYSIHLTRKRLLEIAESKSLKKRNKKYNKRPEAFEILNLGKYERQYWQVTTFNNKDEKQLLYEYLAFMLKLYDAEPISGFNYIHGKKNKALIYIGAVDSPVTIQEVINAIKECKLMDQNELHILGWEWEMGLNSGIQNIAKRENIKLKLRIIPNDVLDNQAVEKGDIKFFELAYFKINLKISNNEVLIKLTDFVIPHTDLIPEDIKNNIKNWSNWIDYWAVDFNFQNDTFNNKWTSFRTRENRSLISTVKHKYKEVGNYTLFIKVIDVFGVDTSQVYEVTIK</sequence>
<evidence type="ECO:0000259" key="5">
    <source>
        <dbReference type="Pfam" id="PF01555"/>
    </source>
</evidence>
<dbReference type="SUPFAM" id="SSF53335">
    <property type="entry name" value="S-adenosyl-L-methionine-dependent methyltransferases"/>
    <property type="match status" value="1"/>
</dbReference>
<evidence type="ECO:0000313" key="6">
    <source>
        <dbReference type="EMBL" id="KKN42881.1"/>
    </source>
</evidence>
<proteinExistence type="inferred from homology"/>
<keyword evidence="4" id="KW-0949">S-adenosyl-L-methionine</keyword>
<evidence type="ECO:0000256" key="2">
    <source>
        <dbReference type="ARBA" id="ARBA00022603"/>
    </source>
</evidence>
<comment type="caution">
    <text evidence="6">The sequence shown here is derived from an EMBL/GenBank/DDBJ whole genome shotgun (WGS) entry which is preliminary data.</text>
</comment>
<dbReference type="InterPro" id="IPR002295">
    <property type="entry name" value="N4/N6-MTase_EcoPI_Mod-like"/>
</dbReference>
<organism evidence="6">
    <name type="scientific">marine sediment metagenome</name>
    <dbReference type="NCBI Taxonomy" id="412755"/>
    <lineage>
        <taxon>unclassified sequences</taxon>
        <taxon>metagenomes</taxon>
        <taxon>ecological metagenomes</taxon>
    </lineage>
</organism>
<feature type="domain" description="DNA methylase N-4/N-6" evidence="5">
    <location>
        <begin position="94"/>
        <end position="401"/>
    </location>
</feature>
<accession>A0A0F9T1K0</accession>
<reference evidence="6" key="1">
    <citation type="journal article" date="2015" name="Nature">
        <title>Complex archaea that bridge the gap between prokaryotes and eukaryotes.</title>
        <authorList>
            <person name="Spang A."/>
            <person name="Saw J.H."/>
            <person name="Jorgensen S.L."/>
            <person name="Zaremba-Niedzwiedzka K."/>
            <person name="Martijn J."/>
            <person name="Lind A.E."/>
            <person name="van Eijk R."/>
            <person name="Schleper C."/>
            <person name="Guy L."/>
            <person name="Ettema T.J."/>
        </authorList>
    </citation>
    <scope>NUCLEOTIDE SEQUENCE</scope>
</reference>
<dbReference type="EMBL" id="LAZR01001551">
    <property type="protein sequence ID" value="KKN42881.1"/>
    <property type="molecule type" value="Genomic_DNA"/>
</dbReference>
<name>A0A0F9T1K0_9ZZZZ</name>
<evidence type="ECO:0000256" key="3">
    <source>
        <dbReference type="ARBA" id="ARBA00022679"/>
    </source>
</evidence>
<keyword evidence="2" id="KW-0489">Methyltransferase</keyword>
<evidence type="ECO:0000256" key="4">
    <source>
        <dbReference type="ARBA" id="ARBA00022691"/>
    </source>
</evidence>
<dbReference type="GO" id="GO:0032259">
    <property type="term" value="P:methylation"/>
    <property type="evidence" value="ECO:0007669"/>
    <property type="project" value="UniProtKB-KW"/>
</dbReference>
<comment type="similarity">
    <text evidence="1">Belongs to the N(4)/N(6)-methyltransferase family.</text>
</comment>
<dbReference type="PROSITE" id="PS00092">
    <property type="entry name" value="N6_MTASE"/>
    <property type="match status" value="1"/>
</dbReference>
<dbReference type="Gene3D" id="3.40.50.150">
    <property type="entry name" value="Vaccinia Virus protein VP39"/>
    <property type="match status" value="1"/>
</dbReference>
<dbReference type="GO" id="GO:0008170">
    <property type="term" value="F:N-methyltransferase activity"/>
    <property type="evidence" value="ECO:0007669"/>
    <property type="project" value="InterPro"/>
</dbReference>
<dbReference type="Pfam" id="PF01555">
    <property type="entry name" value="N6_N4_Mtase"/>
    <property type="match status" value="1"/>
</dbReference>
<evidence type="ECO:0000256" key="1">
    <source>
        <dbReference type="ARBA" id="ARBA00006594"/>
    </source>
</evidence>
<dbReference type="PANTHER" id="PTHR13370">
    <property type="entry name" value="RNA METHYLASE-RELATED"/>
    <property type="match status" value="1"/>
</dbReference>
<dbReference type="AlphaFoldDB" id="A0A0F9T1K0"/>
<dbReference type="InterPro" id="IPR002052">
    <property type="entry name" value="DNA_methylase_N6_adenine_CS"/>
</dbReference>
<dbReference type="InterPro" id="IPR002941">
    <property type="entry name" value="DNA_methylase_N4/N6"/>
</dbReference>
<keyword evidence="3" id="KW-0808">Transferase</keyword>
<protein>
    <recommendedName>
        <fullName evidence="5">DNA methylase N-4/N-6 domain-containing protein</fullName>
    </recommendedName>
</protein>
<dbReference type="InterPro" id="IPR029063">
    <property type="entry name" value="SAM-dependent_MTases_sf"/>
</dbReference>
<dbReference type="PRINTS" id="PR00506">
    <property type="entry name" value="D21N6MTFRASE"/>
</dbReference>
<dbReference type="PANTHER" id="PTHR13370:SF24">
    <property type="entry name" value="TYPE III RESTRICTION-MODIFICATION ENZYME STYLTI MOD SUBUNIT"/>
    <property type="match status" value="1"/>
</dbReference>
<gene>
    <name evidence="6" type="ORF">LCGC14_0708780</name>
</gene>